<evidence type="ECO:0000256" key="1">
    <source>
        <dbReference type="SAM" id="MobiDB-lite"/>
    </source>
</evidence>
<proteinExistence type="predicted"/>
<dbReference type="EMBL" id="JACSEA010000009">
    <property type="protein sequence ID" value="KAF7392933.1"/>
    <property type="molecule type" value="Genomic_DNA"/>
</dbReference>
<comment type="caution">
    <text evidence="2">The sequence shown here is derived from an EMBL/GenBank/DDBJ whole genome shotgun (WGS) entry which is preliminary data.</text>
</comment>
<dbReference type="AlphaFoldDB" id="A0A834JQG7"/>
<evidence type="ECO:0000313" key="3">
    <source>
        <dbReference type="Proteomes" id="UP000614350"/>
    </source>
</evidence>
<name>A0A834JQG7_VESVU</name>
<feature type="compositionally biased region" description="Basic and acidic residues" evidence="1">
    <location>
        <begin position="32"/>
        <end position="43"/>
    </location>
</feature>
<gene>
    <name evidence="2" type="ORF">HZH66_008766</name>
</gene>
<feature type="compositionally biased region" description="Gly residues" evidence="1">
    <location>
        <begin position="49"/>
        <end position="66"/>
    </location>
</feature>
<keyword evidence="3" id="KW-1185">Reference proteome</keyword>
<protein>
    <submittedName>
        <fullName evidence="2">Uncharacterized protein</fullName>
    </submittedName>
</protein>
<organism evidence="2 3">
    <name type="scientific">Vespula vulgaris</name>
    <name type="common">Yellow jacket</name>
    <name type="synonym">Wasp</name>
    <dbReference type="NCBI Taxonomy" id="7454"/>
    <lineage>
        <taxon>Eukaryota</taxon>
        <taxon>Metazoa</taxon>
        <taxon>Ecdysozoa</taxon>
        <taxon>Arthropoda</taxon>
        <taxon>Hexapoda</taxon>
        <taxon>Insecta</taxon>
        <taxon>Pterygota</taxon>
        <taxon>Neoptera</taxon>
        <taxon>Endopterygota</taxon>
        <taxon>Hymenoptera</taxon>
        <taxon>Apocrita</taxon>
        <taxon>Aculeata</taxon>
        <taxon>Vespoidea</taxon>
        <taxon>Vespidae</taxon>
        <taxon>Vespinae</taxon>
        <taxon>Vespula</taxon>
    </lineage>
</organism>
<accession>A0A834JQG7</accession>
<sequence length="75" mass="7538">MTFWLALSAFKSSTRKDISLLEDSCSFDVKSFDGEATGRETRRGSRVPTGGGGGNGGASGGAGGGGGYIRASAMD</sequence>
<evidence type="ECO:0000313" key="2">
    <source>
        <dbReference type="EMBL" id="KAF7392933.1"/>
    </source>
</evidence>
<dbReference type="Proteomes" id="UP000614350">
    <property type="component" value="Unassembled WGS sequence"/>
</dbReference>
<feature type="region of interest" description="Disordered" evidence="1">
    <location>
        <begin position="32"/>
        <end position="66"/>
    </location>
</feature>
<reference evidence="2" key="1">
    <citation type="journal article" date="2020" name="G3 (Bethesda)">
        <title>High-Quality Assemblies for Three Invasive Social Wasps from the &lt;i&gt;Vespula&lt;/i&gt; Genus.</title>
        <authorList>
            <person name="Harrop T.W.R."/>
            <person name="Guhlin J."/>
            <person name="McLaughlin G.M."/>
            <person name="Permina E."/>
            <person name="Stockwell P."/>
            <person name="Gilligan J."/>
            <person name="Le Lec M.F."/>
            <person name="Gruber M.A.M."/>
            <person name="Quinn O."/>
            <person name="Lovegrove M."/>
            <person name="Duncan E.J."/>
            <person name="Remnant E.J."/>
            <person name="Van Eeckhoven J."/>
            <person name="Graham B."/>
            <person name="Knapp R.A."/>
            <person name="Langford K.W."/>
            <person name="Kronenberg Z."/>
            <person name="Press M.O."/>
            <person name="Eacker S.M."/>
            <person name="Wilson-Rankin E.E."/>
            <person name="Purcell J."/>
            <person name="Lester P.J."/>
            <person name="Dearden P.K."/>
        </authorList>
    </citation>
    <scope>NUCLEOTIDE SEQUENCE</scope>
    <source>
        <strain evidence="2">Marl-1</strain>
    </source>
</reference>